<evidence type="ECO:0000256" key="10">
    <source>
        <dbReference type="ARBA" id="ARBA00023136"/>
    </source>
</evidence>
<feature type="domain" description="Malectin-like" evidence="13">
    <location>
        <begin position="102"/>
        <end position="376"/>
    </location>
</feature>
<evidence type="ECO:0000256" key="7">
    <source>
        <dbReference type="ARBA" id="ARBA00022777"/>
    </source>
</evidence>
<dbReference type="PANTHER" id="PTHR34590">
    <property type="entry name" value="OS03G0124300 PROTEIN-RELATED"/>
    <property type="match status" value="1"/>
</dbReference>
<keyword evidence="2" id="KW-0723">Serine/threonine-protein kinase</keyword>
<dbReference type="Gene3D" id="2.60.120.430">
    <property type="entry name" value="Galactose-binding lectin"/>
    <property type="match status" value="2"/>
</dbReference>
<evidence type="ECO:0000256" key="6">
    <source>
        <dbReference type="ARBA" id="ARBA00022741"/>
    </source>
</evidence>
<dbReference type="FunFam" id="2.60.120.430:FF:000003">
    <property type="entry name" value="FERONIA receptor-like kinase"/>
    <property type="match status" value="1"/>
</dbReference>
<dbReference type="EMBL" id="BPVZ01000344">
    <property type="protein sequence ID" value="GKV50166.1"/>
    <property type="molecule type" value="Genomic_DNA"/>
</dbReference>
<keyword evidence="6" id="KW-0547">Nucleotide-binding</keyword>
<keyword evidence="9 12" id="KW-1133">Transmembrane helix</keyword>
<dbReference type="InterPro" id="IPR045272">
    <property type="entry name" value="ANXUR1/2-like"/>
</dbReference>
<dbReference type="GO" id="GO:0016020">
    <property type="term" value="C:membrane"/>
    <property type="evidence" value="ECO:0007669"/>
    <property type="project" value="UniProtKB-SubCell"/>
</dbReference>
<protein>
    <recommendedName>
        <fullName evidence="13">Malectin-like domain-containing protein</fullName>
    </recommendedName>
</protein>
<dbReference type="GO" id="GO:0005524">
    <property type="term" value="F:ATP binding"/>
    <property type="evidence" value="ECO:0007669"/>
    <property type="project" value="UniProtKB-KW"/>
</dbReference>
<evidence type="ECO:0000259" key="13">
    <source>
        <dbReference type="Pfam" id="PF12819"/>
    </source>
</evidence>
<keyword evidence="15" id="KW-1185">Reference proteome</keyword>
<feature type="transmembrane region" description="Helical" evidence="12">
    <location>
        <begin position="385"/>
        <end position="408"/>
    </location>
</feature>
<dbReference type="InterPro" id="IPR024788">
    <property type="entry name" value="Malectin-like_Carb-bd_dom"/>
</dbReference>
<name>A0AAV5MJK7_9ROSI</name>
<evidence type="ECO:0000313" key="15">
    <source>
        <dbReference type="Proteomes" id="UP001054252"/>
    </source>
</evidence>
<organism evidence="14 15">
    <name type="scientific">Rubroshorea leprosula</name>
    <dbReference type="NCBI Taxonomy" id="152421"/>
    <lineage>
        <taxon>Eukaryota</taxon>
        <taxon>Viridiplantae</taxon>
        <taxon>Streptophyta</taxon>
        <taxon>Embryophyta</taxon>
        <taxon>Tracheophyta</taxon>
        <taxon>Spermatophyta</taxon>
        <taxon>Magnoliopsida</taxon>
        <taxon>eudicotyledons</taxon>
        <taxon>Gunneridae</taxon>
        <taxon>Pentapetalae</taxon>
        <taxon>rosids</taxon>
        <taxon>malvids</taxon>
        <taxon>Malvales</taxon>
        <taxon>Dipterocarpaceae</taxon>
        <taxon>Rubroshorea</taxon>
    </lineage>
</organism>
<evidence type="ECO:0000256" key="5">
    <source>
        <dbReference type="ARBA" id="ARBA00022729"/>
    </source>
</evidence>
<keyword evidence="7" id="KW-0418">Kinase</keyword>
<accession>A0AAV5MJK7</accession>
<evidence type="ECO:0000256" key="3">
    <source>
        <dbReference type="ARBA" id="ARBA00022679"/>
    </source>
</evidence>
<evidence type="ECO:0000256" key="4">
    <source>
        <dbReference type="ARBA" id="ARBA00022692"/>
    </source>
</evidence>
<evidence type="ECO:0000256" key="9">
    <source>
        <dbReference type="ARBA" id="ARBA00022989"/>
    </source>
</evidence>
<proteinExistence type="predicted"/>
<dbReference type="FunFam" id="2.60.120.430:FF:000007">
    <property type="entry name" value="FERONIA receptor-like kinase"/>
    <property type="match status" value="1"/>
</dbReference>
<comment type="caution">
    <text evidence="14">The sequence shown here is derived from an EMBL/GenBank/DDBJ whole genome shotgun (WGS) entry which is preliminary data.</text>
</comment>
<evidence type="ECO:0000256" key="2">
    <source>
        <dbReference type="ARBA" id="ARBA00022527"/>
    </source>
</evidence>
<keyword evidence="10 12" id="KW-0472">Membrane</keyword>
<dbReference type="GO" id="GO:0004674">
    <property type="term" value="F:protein serine/threonine kinase activity"/>
    <property type="evidence" value="ECO:0007669"/>
    <property type="project" value="UniProtKB-KW"/>
</dbReference>
<keyword evidence="11" id="KW-0325">Glycoprotein</keyword>
<dbReference type="PANTHER" id="PTHR34590:SF5">
    <property type="entry name" value="OS04G0586500 PROTEIN"/>
    <property type="match status" value="1"/>
</dbReference>
<keyword evidence="8" id="KW-0067">ATP-binding</keyword>
<dbReference type="Pfam" id="PF12819">
    <property type="entry name" value="Malectin_like"/>
    <property type="match status" value="1"/>
</dbReference>
<dbReference type="AlphaFoldDB" id="A0AAV5MJK7"/>
<evidence type="ECO:0000256" key="8">
    <source>
        <dbReference type="ARBA" id="ARBA00022840"/>
    </source>
</evidence>
<keyword evidence="4 12" id="KW-0812">Transmembrane</keyword>
<dbReference type="Proteomes" id="UP001054252">
    <property type="component" value="Unassembled WGS sequence"/>
</dbReference>
<reference evidence="14 15" key="1">
    <citation type="journal article" date="2021" name="Commun. Biol.">
        <title>The genome of Shorea leprosula (Dipterocarpaceae) highlights the ecological relevance of drought in aseasonal tropical rainforests.</title>
        <authorList>
            <person name="Ng K.K.S."/>
            <person name="Kobayashi M.J."/>
            <person name="Fawcett J.A."/>
            <person name="Hatakeyama M."/>
            <person name="Paape T."/>
            <person name="Ng C.H."/>
            <person name="Ang C.C."/>
            <person name="Tnah L.H."/>
            <person name="Lee C.T."/>
            <person name="Nishiyama T."/>
            <person name="Sese J."/>
            <person name="O'Brien M.J."/>
            <person name="Copetti D."/>
            <person name="Mohd Noor M.I."/>
            <person name="Ong R.C."/>
            <person name="Putra M."/>
            <person name="Sireger I.Z."/>
            <person name="Indrioko S."/>
            <person name="Kosugi Y."/>
            <person name="Izuno A."/>
            <person name="Isagi Y."/>
            <person name="Lee S.L."/>
            <person name="Shimizu K.K."/>
        </authorList>
    </citation>
    <scope>NUCLEOTIDE SEQUENCE [LARGE SCALE GENOMIC DNA]</scope>
    <source>
        <strain evidence="14">214</strain>
    </source>
</reference>
<evidence type="ECO:0000256" key="1">
    <source>
        <dbReference type="ARBA" id="ARBA00004479"/>
    </source>
</evidence>
<keyword evidence="5" id="KW-0732">Signal</keyword>
<gene>
    <name evidence="14" type="ORF">SLEP1_g56879</name>
</gene>
<keyword evidence="3" id="KW-0808">Transferase</keyword>
<evidence type="ECO:0000256" key="12">
    <source>
        <dbReference type="SAM" id="Phobius"/>
    </source>
</evidence>
<comment type="subcellular location">
    <subcellularLocation>
        <location evidence="1">Membrane</location>
        <topology evidence="1">Single-pass type I membrane protein</topology>
    </subcellularLocation>
</comment>
<sequence length="470" mass="52481">MKSLGSIQLHGRKVFPLYPINFLKNITGFPQAMDHKTLFTRTIFLISLLHVILPPTAATAYNTTDIIQLNCGAPANTTTLDDRSWEADIHSKYFPVSPGPKFLRLYFYPEEYTNLDMTASFFSVTANSYTLLKNFSAHLTVSAMHAASLIKEFIVTVRDYERLNVTFTPSPNSQAFINAIEIVSISSILSTSGYDINIPCVTADRGIFLTLENTTTLETLHRLNISGKQIEKTVDTGMYRTWRPDEVYLAGGSKWTPPLLQKFLLHFKPSTPAYTTPEEVYISSRMMSKDASFNLETNMTWIFPVDAGFNYLVRLHFCELLREVTGRDQHVFDISINNQTVETPVDVFLQSVGNGFPMAQSGSDSQSCMASFATEKSESKVTSTILPIVGAILGGFVQFSLVLSFFVFQRQRKLKDTSNVSTTKTSSSKPSYLGCHFSVSEIKAATQDFNYRFLIGCGGFGHIKESKSPP</sequence>
<evidence type="ECO:0000313" key="14">
    <source>
        <dbReference type="EMBL" id="GKV50166.1"/>
    </source>
</evidence>
<dbReference type="GO" id="GO:0004714">
    <property type="term" value="F:transmembrane receptor protein tyrosine kinase activity"/>
    <property type="evidence" value="ECO:0007669"/>
    <property type="project" value="InterPro"/>
</dbReference>
<evidence type="ECO:0000256" key="11">
    <source>
        <dbReference type="ARBA" id="ARBA00023180"/>
    </source>
</evidence>